<dbReference type="Proteomes" id="UP000256970">
    <property type="component" value="Unassembled WGS sequence"/>
</dbReference>
<feature type="compositionally biased region" description="Polar residues" evidence="3">
    <location>
        <begin position="2013"/>
        <end position="2023"/>
    </location>
</feature>
<feature type="region of interest" description="Disordered" evidence="3">
    <location>
        <begin position="1523"/>
        <end position="1680"/>
    </location>
</feature>
<feature type="compositionally biased region" description="Low complexity" evidence="3">
    <location>
        <begin position="1612"/>
        <end position="1668"/>
    </location>
</feature>
<feature type="region of interest" description="Disordered" evidence="3">
    <location>
        <begin position="1703"/>
        <end position="1901"/>
    </location>
</feature>
<dbReference type="PROSITE" id="PS50088">
    <property type="entry name" value="ANK_REPEAT"/>
    <property type="match status" value="1"/>
</dbReference>
<feature type="compositionally biased region" description="Low complexity" evidence="3">
    <location>
        <begin position="1936"/>
        <end position="1945"/>
    </location>
</feature>
<feature type="compositionally biased region" description="Low complexity" evidence="3">
    <location>
        <begin position="1523"/>
        <end position="1549"/>
    </location>
</feature>
<feature type="compositionally biased region" description="Low complexity" evidence="3">
    <location>
        <begin position="2024"/>
        <end position="2036"/>
    </location>
</feature>
<dbReference type="InterPro" id="IPR036770">
    <property type="entry name" value="Ankyrin_rpt-contain_sf"/>
</dbReference>
<dbReference type="Pfam" id="PF00023">
    <property type="entry name" value="Ank"/>
    <property type="match status" value="1"/>
</dbReference>
<feature type="repeat" description="ANK" evidence="1">
    <location>
        <begin position="297"/>
        <end position="329"/>
    </location>
</feature>
<feature type="region of interest" description="Disordered" evidence="3">
    <location>
        <begin position="1931"/>
        <end position="1954"/>
    </location>
</feature>
<evidence type="ECO:0000313" key="5">
    <source>
        <dbReference type="Proteomes" id="UP000256970"/>
    </source>
</evidence>
<feature type="compositionally biased region" description="Low complexity" evidence="3">
    <location>
        <begin position="545"/>
        <end position="564"/>
    </location>
</feature>
<feature type="region of interest" description="Disordered" evidence="3">
    <location>
        <begin position="711"/>
        <end position="750"/>
    </location>
</feature>
<dbReference type="PROSITE" id="PS50297">
    <property type="entry name" value="ANK_REP_REGION"/>
    <property type="match status" value="1"/>
</dbReference>
<feature type="coiled-coil region" evidence="2">
    <location>
        <begin position="1153"/>
        <end position="1180"/>
    </location>
</feature>
<keyword evidence="5" id="KW-1185">Reference proteome</keyword>
<reference evidence="4 5" key="1">
    <citation type="submission" date="2016-10" db="EMBL/GenBank/DDBJ databases">
        <authorList>
            <person name="Cai Z."/>
        </authorList>
    </citation>
    <scope>NUCLEOTIDE SEQUENCE [LARGE SCALE GENOMIC DNA]</scope>
</reference>
<dbReference type="SMART" id="SM00248">
    <property type="entry name" value="ANK"/>
    <property type="match status" value="1"/>
</dbReference>
<feature type="compositionally biased region" description="Low complexity" evidence="3">
    <location>
        <begin position="1589"/>
        <end position="1600"/>
    </location>
</feature>
<feature type="region of interest" description="Disordered" evidence="3">
    <location>
        <begin position="458"/>
        <end position="570"/>
    </location>
</feature>
<dbReference type="PANTHER" id="PTHR13491:SF0">
    <property type="entry name" value="ZINC FINGER CCHC DOMAIN-CONTAINING PROTEIN 10"/>
    <property type="match status" value="1"/>
</dbReference>
<dbReference type="InterPro" id="IPR002110">
    <property type="entry name" value="Ankyrin_rpt"/>
</dbReference>
<feature type="compositionally biased region" description="Low complexity" evidence="3">
    <location>
        <begin position="640"/>
        <end position="656"/>
    </location>
</feature>
<dbReference type="EMBL" id="FNXT01001221">
    <property type="protein sequence ID" value="SZX74844.1"/>
    <property type="molecule type" value="Genomic_DNA"/>
</dbReference>
<feature type="compositionally biased region" description="Low complexity" evidence="3">
    <location>
        <begin position="711"/>
        <end position="741"/>
    </location>
</feature>
<accession>A0A383WCU7</accession>
<dbReference type="InterPro" id="IPR039715">
    <property type="entry name" value="ZCCHC10"/>
</dbReference>
<feature type="compositionally biased region" description="Low complexity" evidence="3">
    <location>
        <begin position="472"/>
        <end position="500"/>
    </location>
</feature>
<dbReference type="SUPFAM" id="SSF48403">
    <property type="entry name" value="Ankyrin repeat"/>
    <property type="match status" value="1"/>
</dbReference>
<feature type="region of interest" description="Disordered" evidence="3">
    <location>
        <begin position="2398"/>
        <end position="2471"/>
    </location>
</feature>
<proteinExistence type="predicted"/>
<keyword evidence="2" id="KW-0175">Coiled coil</keyword>
<keyword evidence="1" id="KW-0040">ANK repeat</keyword>
<protein>
    <submittedName>
        <fullName evidence="4">Uncharacterized protein</fullName>
    </submittedName>
</protein>
<feature type="compositionally biased region" description="Low complexity" evidence="3">
    <location>
        <begin position="1835"/>
        <end position="1891"/>
    </location>
</feature>
<feature type="compositionally biased region" description="Low complexity" evidence="3">
    <location>
        <begin position="27"/>
        <end position="55"/>
    </location>
</feature>
<evidence type="ECO:0000313" key="4">
    <source>
        <dbReference type="EMBL" id="SZX74844.1"/>
    </source>
</evidence>
<dbReference type="Gene3D" id="1.25.40.20">
    <property type="entry name" value="Ankyrin repeat-containing domain"/>
    <property type="match status" value="1"/>
</dbReference>
<evidence type="ECO:0000256" key="3">
    <source>
        <dbReference type="SAM" id="MobiDB-lite"/>
    </source>
</evidence>
<evidence type="ECO:0000256" key="2">
    <source>
        <dbReference type="SAM" id="Coils"/>
    </source>
</evidence>
<feature type="compositionally biased region" description="Low complexity" evidence="3">
    <location>
        <begin position="510"/>
        <end position="522"/>
    </location>
</feature>
<feature type="region of interest" description="Disordered" evidence="3">
    <location>
        <begin position="640"/>
        <end position="660"/>
    </location>
</feature>
<feature type="region of interest" description="Disordered" evidence="3">
    <location>
        <begin position="174"/>
        <end position="204"/>
    </location>
</feature>
<feature type="compositionally biased region" description="Low complexity" evidence="3">
    <location>
        <begin position="1769"/>
        <end position="1790"/>
    </location>
</feature>
<gene>
    <name evidence="4" type="ORF">BQ4739_LOCUS15162</name>
</gene>
<organism evidence="4 5">
    <name type="scientific">Tetradesmus obliquus</name>
    <name type="common">Green alga</name>
    <name type="synonym">Acutodesmus obliquus</name>
    <dbReference type="NCBI Taxonomy" id="3088"/>
    <lineage>
        <taxon>Eukaryota</taxon>
        <taxon>Viridiplantae</taxon>
        <taxon>Chlorophyta</taxon>
        <taxon>core chlorophytes</taxon>
        <taxon>Chlorophyceae</taxon>
        <taxon>CS clade</taxon>
        <taxon>Sphaeropleales</taxon>
        <taxon>Scenedesmaceae</taxon>
        <taxon>Tetradesmus</taxon>
    </lineage>
</organism>
<name>A0A383WCU7_TETOB</name>
<feature type="region of interest" description="Disordered" evidence="3">
    <location>
        <begin position="2013"/>
        <end position="2036"/>
    </location>
</feature>
<feature type="compositionally biased region" description="Low complexity" evidence="3">
    <location>
        <begin position="1"/>
        <end position="16"/>
    </location>
</feature>
<feature type="region of interest" description="Disordered" evidence="3">
    <location>
        <begin position="1"/>
        <end position="55"/>
    </location>
</feature>
<feature type="compositionally biased region" description="Polar residues" evidence="3">
    <location>
        <begin position="1671"/>
        <end position="1680"/>
    </location>
</feature>
<dbReference type="PANTHER" id="PTHR13491">
    <property type="entry name" value="ZCCHC10 PROTEIN"/>
    <property type="match status" value="1"/>
</dbReference>
<sequence length="2471" mass="251272">MPAAAAGVYTAASTSGAPPPDPGGAGTAAAVNPASSPASGNGPVNAAGAGPDPAASTADAAAAAVDGVAPADGSNAGRHRRRLMQLEAKLQRYMDSEDRRVKELTEGVLYELLPSVLNVMLPHCEDPLQELDAERCRAVAGAALAVSSLMNAPPGFLEFLLCIPWRQLPLLYPGAHKAPGQQEQQEQDEQQEQGQQQEQQSPEQVLAQVLAVDDGERRLLVNMRIHPQLMRPVLDFMYKPGHADSVPPLLRPQQQLEQQAAAVAADNVRPVGGGANAGSSSCTADAKLLDTVAALLDGATPLHCAALRGNPAQVDHLLYCGADPSMRTAAGELALELVPLCGSISKESRRRQCHCLGPVEQEAWECRSRIARNLIARRCLLAFQVGLLRFLSLAWLCLLALLGLAARDGSLQRPTLQAHLQRRHAQRLAAAHAGACALLSRMRQEAVQGAAHLTAAKQAAGYRQHTAEPPQSRRAASSDNTSSSSSSTAAVADSRDSVSAGLSSPKHARVAGSSQAVQSSAQPDTAEGASSDRSSCTREGSVLDSSAAQEPPAPATPSAAAAASKGGSRGSIARELGEAQLNGDAEPVAASAATCQQHPARAASAALDAKPLKDSSSFSNGSSKASVAAAVASDSCSSSSSSSSSSISSSEVHPQSPCDPQDSTELAFKCYVRAVHALQSLDLQGGVLPHLLAECAQDILAASGDSSAAAAAEGDDVAPPAAAGGDTDVAVQQQQQQPTPACQVKQPPAVNGQPGQQQLVVFEDEQAELYCCWAESVLLKFNACSCPGCTCLAVQAIRMAHIAAARLFGRVQKLQQQHPQRWRAVGQALSRVVYAHIALLCQTEARASPSKASLWRAQQCLQEWDRLAAAGLVGCAGGTGGAAAGDTQLVVALRMWARTAESDLIIAEALLGSSLGPLTTLAEALAAALLPVPAQHEGSSSAGDAGQVDAAGTGSSSCSCLPVLARPVSAALLDQLQAARGLATCMSPAVKQLAAQVADATERELSAGERLKELLAARSAHSSSEGVAALAAAIAAAVPFSSLAADVAAARALHQQCCQRVEAAGKLQEVVEHVLQLTSKAAAAGGSSSSSTCPTSNDAAGPAAATAGGVAAGGRQGAAASAAGALAALPVQGFDAACWERCVALLEAAVEEAKEANVSVLKARKLMKELQAQLAAADASAALDACMARRPCGSAALKAAIAKAEAAAAAIAGAATQTSSGAASASASSAHSSSSGSSATASAGCAGFGEALLARLQAGKKRLEVERACEALHKASLAHRGVGELPKLEAAILNARKVGAEELAPDEYKAASELRARLTSAARVKQQLEAALRGLALAAGRQPDEAAEAVEAAIKEAARWEDLLPGEASRAADALEAWRASSACEAKLSKALRDGCSSGQLSRLVTEAAAAGVKVAAARRILKLQQLLEAAAAAADEASGASSSQHSALAAKLEAAEQGGVAAVVLEPARRLLQRLAAHEARQALEAALKPHSDWSANTRIAALRVALDKAEDVLGVPAQQLAEQQQQQQQHWGEAQQEQESEQQGVEQQHGEDAPQQPVGSDSCQQPQEADAPGASSESADRGESQAAEEAGAAAAAEATTDEAKQRDQEQQQLQEQEQPPSAPASASKSSKAGSVSGSMHRTDSTASSAASDMATAAAAAGSGQRASTHDGSVSSSDVGTAVAELAVRAWQLLQQHTQQLEAIDRERAEQERARRELRERERAERAKAEAERQERGKQERERAAAERRQARAKAAAERSKSLAVVWGGSSAGSASSSTAAAGTASTGSSSGGGRAKASGGSSKRRANTSGSPGSAAAQQQQQRSTTPVDGRADSGSNSSSSARPASAPSGKAVSSRQAAAQHPASHASSAASGLESPPGAAAAAAAAEGGPDHMRSDSYDMLGDVSSKVLALLDLHDHEQAAGAPAVALPHPWQQQQQQQQQQSHAADELSALHSSRAGLCATSPTAAHAVPASRAAAGGNAGLEGLDLAGLHWQRPAQQQPGSWLALSPTATAGEQTEACQQQQQQQQQLFEGSSSGVPAAVASAGAGGGGIWGSALGLGLDSSTGLPPLAPKGQALQLGAQRTGRMHRSNTEDGGSSSLDEHFGLAGRQLRNSLEYPASGRLSPLMLANGDVSSSLQRYGQQQQQQQQQQAALMLGQQLSPGQQQQQQLATLLQLSAGGEYTGDYSTAAGDLAMLSRSSSSSSAPSLGTLGVNLAGAGTSSRLGWGSAAAQQQLTSQPSAGVVAAAAAAAAAAAMSGVHLQQQQQQHLQFLQAQQQQQQQQQQLHLLQLQQQLQLQGQQQAAAALSAGGLLGQHNLSSYGAGGMTSMGHGMQQQHAAQQMPAAAGAGAGSLSGLLLPSSSTGMAAQGLGQYSSSFAFGAPGLQAFAPLVAATHSSSGSAAPFGGRSSEPGTGGSAAAGAGGAGSSHEQRQQQQQQQQAVYDALAQLPDDLGFSPPSPGPAGRLRGNN</sequence>
<evidence type="ECO:0000256" key="1">
    <source>
        <dbReference type="PROSITE-ProRule" id="PRU00023"/>
    </source>
</evidence>
<feature type="compositionally biased region" description="Low complexity" evidence="3">
    <location>
        <begin position="192"/>
        <end position="204"/>
    </location>
</feature>
<feature type="compositionally biased region" description="Basic and acidic residues" evidence="3">
    <location>
        <begin position="1704"/>
        <end position="1762"/>
    </location>
</feature>
<feature type="compositionally biased region" description="Polar residues" evidence="3">
    <location>
        <begin position="1559"/>
        <end position="1569"/>
    </location>
</feature>
<feature type="compositionally biased region" description="Gly residues" evidence="3">
    <location>
        <begin position="2414"/>
        <end position="2427"/>
    </location>
</feature>